<reference evidence="9" key="2">
    <citation type="submission" date="2014-06" db="EMBL/GenBank/DDBJ databases">
        <title>Draft genome sequence of Clostridium ramosum(DSM 1402).</title>
        <authorList>
            <person name="Sudarsanam P."/>
            <person name="Ley R."/>
            <person name="Guruge J."/>
            <person name="Turnbaugh P.J."/>
            <person name="Mahowald M."/>
            <person name="Liep D."/>
            <person name="Gordon J."/>
        </authorList>
    </citation>
    <scope>NUCLEOTIDE SEQUENCE</scope>
    <source>
        <strain evidence="9">DSM 1402</strain>
    </source>
</reference>
<comment type="function">
    <text evidence="6">Isomerase that catalyzes the conversion of deoxy-ribose 1-phosphate (dRib-1-P) and ribose 1-phosphate (Rib-1-P) to deoxy-ribose 5-phosphate (dRib-5-P) and ribose 5-phosphate (Rib-5-P), respectively.</text>
</comment>
<sequence length="401" mass="44708">MTQGMEDKMKYNRVFLIVCDSLGIGNAKDANLYNDEGSNTLKHICNACNGLDLPNLEGLGLGSLGNFSGIHQLTSQLGYTLALNEISNGKDTMTGHWEMMGLKTEKPFITFTETGFPQEFIELFEEKTGRKCVGNKAASGTAILDEYGEHQIKTGDWIVYTSADSVFQIAANEEIIPLEELYKACEIAREIAMDERWKVGRVIARPYVGKRVGKFKRTANRHDLALAPFGRTVLDNLKDKQFDVIGVGKIPDIFVDQGITKAVKTVSNQDGMEKTVELAKSEFKGLCFVNLVDFDAVYGHRRNPEGYGQAIVDFDKQLEELMKYLNHDDLLMITADHGNDPTYSGTDHTREQVPLIIYSKELLKPRHLHDMESFAVIGATIADNFGIELPTIGQSILELIK</sequence>
<protein>
    <recommendedName>
        <fullName evidence="6 7">Phosphopentomutase</fullName>
        <ecNumber evidence="6 7">5.4.2.7</ecNumber>
    </recommendedName>
    <alternativeName>
        <fullName evidence="6">Phosphodeoxyribomutase</fullName>
    </alternativeName>
</protein>
<dbReference type="EC" id="5.4.2.7" evidence="6 7"/>
<dbReference type="GO" id="GO:0000287">
    <property type="term" value="F:magnesium ion binding"/>
    <property type="evidence" value="ECO:0007669"/>
    <property type="project" value="UniProtKB-UniRule"/>
</dbReference>
<feature type="binding site" evidence="6">
    <location>
        <position position="348"/>
    </location>
    <ligand>
        <name>Mn(2+)</name>
        <dbReference type="ChEBI" id="CHEBI:29035"/>
        <label>2</label>
    </ligand>
</feature>
<comment type="catalytic activity">
    <reaction evidence="6">
        <text>2-deoxy-alpha-D-ribose 1-phosphate = 2-deoxy-D-ribose 5-phosphate</text>
        <dbReference type="Rhea" id="RHEA:27658"/>
        <dbReference type="ChEBI" id="CHEBI:57259"/>
        <dbReference type="ChEBI" id="CHEBI:62877"/>
        <dbReference type="EC" id="5.4.2.7"/>
    </reaction>
</comment>
<dbReference type="SUPFAM" id="SSF53649">
    <property type="entry name" value="Alkaline phosphatase-like"/>
    <property type="match status" value="1"/>
</dbReference>
<feature type="binding site" evidence="6">
    <location>
        <position position="300"/>
    </location>
    <ligand>
        <name>Mn(2+)</name>
        <dbReference type="ChEBI" id="CHEBI:29035"/>
        <label>2</label>
    </ligand>
</feature>
<dbReference type="InterPro" id="IPR017850">
    <property type="entry name" value="Alkaline_phosphatase_core_sf"/>
</dbReference>
<evidence type="ECO:0000256" key="5">
    <source>
        <dbReference type="ARBA" id="ARBA00023235"/>
    </source>
</evidence>
<dbReference type="InterPro" id="IPR010045">
    <property type="entry name" value="DeoB"/>
</dbReference>
<evidence type="ECO:0000313" key="9">
    <source>
        <dbReference type="EMBL" id="EDS17713.1"/>
    </source>
</evidence>
<dbReference type="NCBIfam" id="NF003766">
    <property type="entry name" value="PRK05362.1"/>
    <property type="match status" value="1"/>
</dbReference>
<dbReference type="PANTHER" id="PTHR21110">
    <property type="entry name" value="PHOSPHOPENTOMUTASE"/>
    <property type="match status" value="1"/>
</dbReference>
<keyword evidence="5 6" id="KW-0413">Isomerase</keyword>
<keyword evidence="4 6" id="KW-0464">Manganese</keyword>
<dbReference type="SUPFAM" id="SSF143856">
    <property type="entry name" value="DeoB insert domain-like"/>
    <property type="match status" value="1"/>
</dbReference>
<feature type="domain" description="Metalloenzyme" evidence="8">
    <location>
        <begin position="13"/>
        <end position="388"/>
    </location>
</feature>
<dbReference type="NCBIfam" id="TIGR01696">
    <property type="entry name" value="deoB"/>
    <property type="match status" value="1"/>
</dbReference>
<proteinExistence type="inferred from homology"/>
<dbReference type="GO" id="GO:0008973">
    <property type="term" value="F:phosphopentomutase activity"/>
    <property type="evidence" value="ECO:0007669"/>
    <property type="project" value="UniProtKB-UniRule"/>
</dbReference>
<comment type="similarity">
    <text evidence="1 6">Belongs to the phosphopentomutase family.</text>
</comment>
<evidence type="ECO:0000256" key="4">
    <source>
        <dbReference type="ARBA" id="ARBA00023211"/>
    </source>
</evidence>
<evidence type="ECO:0000256" key="3">
    <source>
        <dbReference type="ARBA" id="ARBA00022723"/>
    </source>
</evidence>
<name>B0N7C5_9FIRM</name>
<evidence type="ECO:0000256" key="6">
    <source>
        <dbReference type="HAMAP-Rule" id="MF_00740"/>
    </source>
</evidence>
<dbReference type="EMBL" id="ABFX02000008">
    <property type="protein sequence ID" value="EDS17713.1"/>
    <property type="molecule type" value="Genomic_DNA"/>
</dbReference>
<dbReference type="InterPro" id="IPR006124">
    <property type="entry name" value="Metalloenzyme"/>
</dbReference>
<reference evidence="9" key="1">
    <citation type="submission" date="2007-11" db="EMBL/GenBank/DDBJ databases">
        <authorList>
            <person name="Fulton L."/>
            <person name="Clifton S."/>
            <person name="Fulton B."/>
            <person name="Xu J."/>
            <person name="Minx P."/>
            <person name="Pepin K.H."/>
            <person name="Johnson M."/>
            <person name="Thiruvilangam P."/>
            <person name="Bhonagiri V."/>
            <person name="Nash W.E."/>
            <person name="Mardis E.R."/>
            <person name="Wilson R.K."/>
        </authorList>
    </citation>
    <scope>NUCLEOTIDE SEQUENCE [LARGE SCALE GENOMIC DNA]</scope>
    <source>
        <strain evidence="9">DSM 1402</strain>
    </source>
</reference>
<dbReference type="FunFam" id="3.30.70.1250:FF:000001">
    <property type="entry name" value="Phosphopentomutase"/>
    <property type="match status" value="1"/>
</dbReference>
<comment type="cofactor">
    <cofactor evidence="6">
        <name>Mn(2+)</name>
        <dbReference type="ChEBI" id="CHEBI:29035"/>
    </cofactor>
    <text evidence="6">Binds 2 manganese ions.</text>
</comment>
<dbReference type="GO" id="GO:0030145">
    <property type="term" value="F:manganese ion binding"/>
    <property type="evidence" value="ECO:0007669"/>
    <property type="project" value="UniProtKB-UniRule"/>
</dbReference>
<feature type="binding site" evidence="6">
    <location>
        <position position="337"/>
    </location>
    <ligand>
        <name>Mn(2+)</name>
        <dbReference type="ChEBI" id="CHEBI:29035"/>
        <label>1</label>
    </ligand>
</feature>
<feature type="binding site" evidence="6">
    <location>
        <position position="295"/>
    </location>
    <ligand>
        <name>Mn(2+)</name>
        <dbReference type="ChEBI" id="CHEBI:29035"/>
        <label>2</label>
    </ligand>
</feature>
<dbReference type="HAMAP" id="MF_00740">
    <property type="entry name" value="Phosphopentomut"/>
    <property type="match status" value="1"/>
</dbReference>
<comment type="caution">
    <text evidence="9">The sequence shown here is derived from an EMBL/GenBank/DDBJ whole genome shotgun (WGS) entry which is preliminary data.</text>
</comment>
<evidence type="ECO:0000256" key="2">
    <source>
        <dbReference type="ARBA" id="ARBA00022490"/>
    </source>
</evidence>
<organism evidence="9 10">
    <name type="scientific">Thomasclavelia ramosa DSM 1402</name>
    <dbReference type="NCBI Taxonomy" id="445974"/>
    <lineage>
        <taxon>Bacteria</taxon>
        <taxon>Bacillati</taxon>
        <taxon>Bacillota</taxon>
        <taxon>Erysipelotrichia</taxon>
        <taxon>Erysipelotrichales</taxon>
        <taxon>Coprobacillaceae</taxon>
        <taxon>Thomasclavelia</taxon>
    </lineage>
</organism>
<comment type="subcellular location">
    <subcellularLocation>
        <location evidence="6">Cytoplasm</location>
    </subcellularLocation>
</comment>
<dbReference type="GO" id="GO:0006018">
    <property type="term" value="P:2-deoxyribose 1-phosphate catabolic process"/>
    <property type="evidence" value="ECO:0007669"/>
    <property type="project" value="UniProtKB-UniRule"/>
</dbReference>
<dbReference type="AlphaFoldDB" id="B0N7C5"/>
<dbReference type="Proteomes" id="UP000005798">
    <property type="component" value="Unassembled WGS sequence"/>
</dbReference>
<feature type="binding site" evidence="6">
    <location>
        <position position="20"/>
    </location>
    <ligand>
        <name>Mn(2+)</name>
        <dbReference type="ChEBI" id="CHEBI:29035"/>
        <label>1</label>
    </ligand>
</feature>
<dbReference type="PIRSF" id="PIRSF001491">
    <property type="entry name" value="Ppentomutase"/>
    <property type="match status" value="1"/>
</dbReference>
<comment type="catalytic activity">
    <reaction evidence="6">
        <text>alpha-D-ribose 1-phosphate = D-ribose 5-phosphate</text>
        <dbReference type="Rhea" id="RHEA:18793"/>
        <dbReference type="ChEBI" id="CHEBI:57720"/>
        <dbReference type="ChEBI" id="CHEBI:78346"/>
        <dbReference type="EC" id="5.4.2.7"/>
    </reaction>
</comment>
<feature type="binding site" evidence="6">
    <location>
        <position position="336"/>
    </location>
    <ligand>
        <name>Mn(2+)</name>
        <dbReference type="ChEBI" id="CHEBI:29035"/>
        <label>1</label>
    </ligand>
</feature>
<dbReference type="GO" id="GO:0043094">
    <property type="term" value="P:metabolic compound salvage"/>
    <property type="evidence" value="ECO:0007669"/>
    <property type="project" value="UniProtKB-UniRule"/>
</dbReference>
<dbReference type="InterPro" id="IPR024052">
    <property type="entry name" value="Phosphopentomutase_DeoB_cap_sf"/>
</dbReference>
<comment type="pathway">
    <text evidence="6">Carbohydrate degradation; 2-deoxy-D-ribose 1-phosphate degradation; D-glyceraldehyde 3-phosphate and acetaldehyde from 2-deoxy-alpha-D-ribose 1-phosphate: step 1/2.</text>
</comment>
<evidence type="ECO:0000313" key="10">
    <source>
        <dbReference type="Proteomes" id="UP000005798"/>
    </source>
</evidence>
<gene>
    <name evidence="6 9" type="primary">deoB</name>
    <name evidence="9" type="ORF">CLORAM_02508</name>
</gene>
<dbReference type="Gene3D" id="3.30.70.1250">
    <property type="entry name" value="Phosphopentomutase"/>
    <property type="match status" value="1"/>
</dbReference>
<dbReference type="PANTHER" id="PTHR21110:SF0">
    <property type="entry name" value="PHOSPHOPENTOMUTASE"/>
    <property type="match status" value="1"/>
</dbReference>
<dbReference type="UniPathway" id="UPA00087">
    <property type="reaction ID" value="UER00173"/>
</dbReference>
<dbReference type="Gene3D" id="3.40.720.10">
    <property type="entry name" value="Alkaline Phosphatase, subunit A"/>
    <property type="match status" value="1"/>
</dbReference>
<keyword evidence="3 6" id="KW-0479">Metal-binding</keyword>
<dbReference type="Pfam" id="PF01676">
    <property type="entry name" value="Metalloenzyme"/>
    <property type="match status" value="1"/>
</dbReference>
<dbReference type="GO" id="GO:0006015">
    <property type="term" value="P:5-phosphoribose 1-diphosphate biosynthetic process"/>
    <property type="evidence" value="ECO:0007669"/>
    <property type="project" value="UniProtKB-UniPathway"/>
</dbReference>
<dbReference type="eggNOG" id="COG1015">
    <property type="taxonomic scope" value="Bacteria"/>
</dbReference>
<evidence type="ECO:0000256" key="7">
    <source>
        <dbReference type="NCBIfam" id="TIGR01696"/>
    </source>
</evidence>
<dbReference type="HOGENOM" id="CLU_053861_0_0_9"/>
<dbReference type="GO" id="GO:0009117">
    <property type="term" value="P:nucleotide metabolic process"/>
    <property type="evidence" value="ECO:0007669"/>
    <property type="project" value="UniProtKB-UniRule"/>
</dbReference>
<accession>B0N7C5</accession>
<dbReference type="GO" id="GO:0005829">
    <property type="term" value="C:cytosol"/>
    <property type="evidence" value="ECO:0007669"/>
    <property type="project" value="TreeGrafter"/>
</dbReference>
<evidence type="ECO:0000259" key="8">
    <source>
        <dbReference type="Pfam" id="PF01676"/>
    </source>
</evidence>
<keyword evidence="2 6" id="KW-0963">Cytoplasm</keyword>
<keyword evidence="10" id="KW-1185">Reference proteome</keyword>
<dbReference type="CDD" id="cd16009">
    <property type="entry name" value="PPM"/>
    <property type="match status" value="1"/>
</dbReference>
<evidence type="ECO:0000256" key="1">
    <source>
        <dbReference type="ARBA" id="ARBA00010373"/>
    </source>
</evidence>